<reference evidence="1 2" key="1">
    <citation type="submission" date="2024-05" db="EMBL/GenBank/DDBJ databases">
        <title>De novo assembly of an allotetraploid wild potato.</title>
        <authorList>
            <person name="Hosaka A.J."/>
        </authorList>
    </citation>
    <scope>NUCLEOTIDE SEQUENCE [LARGE SCALE GENOMIC DNA]</scope>
    <source>
        <tissue evidence="1">Young leaves</tissue>
    </source>
</reference>
<evidence type="ECO:0000313" key="2">
    <source>
        <dbReference type="Proteomes" id="UP001627284"/>
    </source>
</evidence>
<protein>
    <submittedName>
        <fullName evidence="1">Uncharacterized protein</fullName>
    </submittedName>
</protein>
<organism evidence="1 2">
    <name type="scientific">Solanum stoloniferum</name>
    <dbReference type="NCBI Taxonomy" id="62892"/>
    <lineage>
        <taxon>Eukaryota</taxon>
        <taxon>Viridiplantae</taxon>
        <taxon>Streptophyta</taxon>
        <taxon>Embryophyta</taxon>
        <taxon>Tracheophyta</taxon>
        <taxon>Spermatophyta</taxon>
        <taxon>Magnoliopsida</taxon>
        <taxon>eudicotyledons</taxon>
        <taxon>Gunneridae</taxon>
        <taxon>Pentapetalae</taxon>
        <taxon>asterids</taxon>
        <taxon>lamiids</taxon>
        <taxon>Solanales</taxon>
        <taxon>Solanaceae</taxon>
        <taxon>Solanoideae</taxon>
        <taxon>Solaneae</taxon>
        <taxon>Solanum</taxon>
    </lineage>
</organism>
<accession>A0ABD2U2Y5</accession>
<dbReference type="EMBL" id="JBJKTR010000007">
    <property type="protein sequence ID" value="KAL3363149.1"/>
    <property type="molecule type" value="Genomic_DNA"/>
</dbReference>
<dbReference type="Proteomes" id="UP001627284">
    <property type="component" value="Unassembled WGS sequence"/>
</dbReference>
<proteinExistence type="predicted"/>
<name>A0ABD2U2Y5_9SOLN</name>
<sequence>MFPIPEPTRNKKENDIIDLGISYECFCMTQLVDDKRGVEILIMKEYGVKESWTSLFLIQNLQINSWYKFDVPFFVTKTREIVFVRYYYEENEVVYNVRI</sequence>
<evidence type="ECO:0000313" key="1">
    <source>
        <dbReference type="EMBL" id="KAL3363149.1"/>
    </source>
</evidence>
<keyword evidence="2" id="KW-1185">Reference proteome</keyword>
<dbReference type="AlphaFoldDB" id="A0ABD2U2Y5"/>
<gene>
    <name evidence="1" type="ORF">AABB24_012448</name>
</gene>
<comment type="caution">
    <text evidence="1">The sequence shown here is derived from an EMBL/GenBank/DDBJ whole genome shotgun (WGS) entry which is preliminary data.</text>
</comment>